<gene>
    <name evidence="1" type="ORF">SAMN04488518_102385</name>
</gene>
<comment type="caution">
    <text evidence="1">The sequence shown here is derived from an EMBL/GenBank/DDBJ whole genome shotgun (WGS) entry which is preliminary data.</text>
</comment>
<protein>
    <recommendedName>
        <fullName evidence="3">Zinc-ribbon domain-containing protein</fullName>
    </recommendedName>
</protein>
<dbReference type="Proteomes" id="UP000199598">
    <property type="component" value="Unassembled WGS sequence"/>
</dbReference>
<organism evidence="1 2">
    <name type="scientific">Pseudovibrio ascidiaceicola</name>
    <dbReference type="NCBI Taxonomy" id="285279"/>
    <lineage>
        <taxon>Bacteria</taxon>
        <taxon>Pseudomonadati</taxon>
        <taxon>Pseudomonadota</taxon>
        <taxon>Alphaproteobacteria</taxon>
        <taxon>Hyphomicrobiales</taxon>
        <taxon>Stappiaceae</taxon>
        <taxon>Pseudovibrio</taxon>
    </lineage>
</organism>
<evidence type="ECO:0000313" key="2">
    <source>
        <dbReference type="Proteomes" id="UP000199598"/>
    </source>
</evidence>
<reference evidence="1 2" key="1">
    <citation type="submission" date="2016-10" db="EMBL/GenBank/DDBJ databases">
        <authorList>
            <person name="Varghese N."/>
            <person name="Submissions S."/>
        </authorList>
    </citation>
    <scope>NUCLEOTIDE SEQUENCE [LARGE SCALE GENOMIC DNA]</scope>
    <source>
        <strain evidence="1 2">DSM 16392</strain>
    </source>
</reference>
<sequence>MPLQNRVAPNGELCAVPARGMFMGNRGGRIHDPETQKLTGRTHASRRWLCCSTTYKDWHRDVWGKFYTELFFFDEVTALAAGHRPCFFCRKEDARRFAEHWKNCEGLEVAPSSDEMDLVLHSQRCGHKKSPACLPQINPHEDWPDGTVVHCGDRFYALRNHKWWSWSFEGYTAAERELPEDVTLITPPQIIAILNDGYSPKWGIFNL</sequence>
<dbReference type="RefSeq" id="WP_093517639.1">
    <property type="nucleotide sequence ID" value="NZ_FOSK01000002.1"/>
</dbReference>
<accession>A0A1I3X567</accession>
<evidence type="ECO:0008006" key="3">
    <source>
        <dbReference type="Google" id="ProtNLM"/>
    </source>
</evidence>
<keyword evidence="2" id="KW-1185">Reference proteome</keyword>
<dbReference type="EMBL" id="FOSK01000002">
    <property type="protein sequence ID" value="SFK14788.1"/>
    <property type="molecule type" value="Genomic_DNA"/>
</dbReference>
<proteinExistence type="predicted"/>
<name>A0A1I3X567_9HYPH</name>
<evidence type="ECO:0000313" key="1">
    <source>
        <dbReference type="EMBL" id="SFK14788.1"/>
    </source>
</evidence>